<accession>W9GSZ6</accession>
<comment type="caution">
    <text evidence="2">The sequence shown here is derived from an EMBL/GenBank/DDBJ whole genome shotgun (WGS) entry which is preliminary data.</text>
</comment>
<gene>
    <name evidence="2" type="ORF">N825_22180</name>
</gene>
<keyword evidence="1" id="KW-0472">Membrane</keyword>
<keyword evidence="1" id="KW-0812">Transmembrane</keyword>
<keyword evidence="3" id="KW-1185">Reference proteome</keyword>
<protein>
    <recommendedName>
        <fullName evidence="4">TolB N-terminal domain-containing protein</fullName>
    </recommendedName>
</protein>
<sequence>MRRIAISEDFQRCDRSRRFLTYIVEETLAGRGERLKAFSVATSALDRDDTFDPQADPLVRIEASQLRRRLERYYLTGGRNDPIVIDLPKGGYVPAFSLRPVQSVPVQSSGSATPPNGRRGVAGVAAMVSVIACLMIGAHAFGGSDRMTEMFGGSSIQILPFTPANDDRSAAIAAGMADELTQALTRQGAVAVFGRGAVEYARDRRPSSVLTGSVRTSAGTVRVTASLVDTANGTYIWTQAYDRPITEPVLETQGAFAASIVENLARAE</sequence>
<keyword evidence="1" id="KW-1133">Transmembrane helix</keyword>
<dbReference type="STRING" id="1385369.N825_22180"/>
<evidence type="ECO:0000313" key="3">
    <source>
        <dbReference type="Proteomes" id="UP000019486"/>
    </source>
</evidence>
<evidence type="ECO:0008006" key="4">
    <source>
        <dbReference type="Google" id="ProtNLM"/>
    </source>
</evidence>
<organism evidence="2 3">
    <name type="scientific">Skermanella stibiiresistens SB22</name>
    <dbReference type="NCBI Taxonomy" id="1385369"/>
    <lineage>
        <taxon>Bacteria</taxon>
        <taxon>Pseudomonadati</taxon>
        <taxon>Pseudomonadota</taxon>
        <taxon>Alphaproteobacteria</taxon>
        <taxon>Rhodospirillales</taxon>
        <taxon>Azospirillaceae</taxon>
        <taxon>Skermanella</taxon>
    </lineage>
</organism>
<dbReference type="Proteomes" id="UP000019486">
    <property type="component" value="Unassembled WGS sequence"/>
</dbReference>
<evidence type="ECO:0000313" key="2">
    <source>
        <dbReference type="EMBL" id="EWY37020.1"/>
    </source>
</evidence>
<dbReference type="AlphaFoldDB" id="W9GSZ6"/>
<evidence type="ECO:0000256" key="1">
    <source>
        <dbReference type="SAM" id="Phobius"/>
    </source>
</evidence>
<name>W9GSZ6_9PROT</name>
<dbReference type="EMBL" id="AVFL01000032">
    <property type="protein sequence ID" value="EWY37020.1"/>
    <property type="molecule type" value="Genomic_DNA"/>
</dbReference>
<feature type="transmembrane region" description="Helical" evidence="1">
    <location>
        <begin position="121"/>
        <end position="141"/>
    </location>
</feature>
<proteinExistence type="predicted"/>
<reference evidence="2 3" key="1">
    <citation type="submission" date="2013-08" db="EMBL/GenBank/DDBJ databases">
        <title>The genome sequence of Skermanella stibiiresistens.</title>
        <authorList>
            <person name="Zhu W."/>
            <person name="Wang G."/>
        </authorList>
    </citation>
    <scope>NUCLEOTIDE SEQUENCE [LARGE SCALE GENOMIC DNA]</scope>
    <source>
        <strain evidence="2 3">SB22</strain>
    </source>
</reference>